<proteinExistence type="predicted"/>
<dbReference type="Pfam" id="PF24769">
    <property type="entry name" value="At2g29880_C"/>
    <property type="match status" value="1"/>
</dbReference>
<evidence type="ECO:0000259" key="1">
    <source>
        <dbReference type="Pfam" id="PF24769"/>
    </source>
</evidence>
<dbReference type="PANTHER" id="PTHR47864">
    <property type="entry name" value="TRANSMEMBRANE PROTEIN"/>
    <property type="match status" value="1"/>
</dbReference>
<organism evidence="2 3">
    <name type="scientific">Prunus mume</name>
    <name type="common">Japanese apricot</name>
    <name type="synonym">Armeniaca mume</name>
    <dbReference type="NCBI Taxonomy" id="102107"/>
    <lineage>
        <taxon>Eukaryota</taxon>
        <taxon>Viridiplantae</taxon>
        <taxon>Streptophyta</taxon>
        <taxon>Embryophyta</taxon>
        <taxon>Tracheophyta</taxon>
        <taxon>Spermatophyta</taxon>
        <taxon>Magnoliopsida</taxon>
        <taxon>eudicotyledons</taxon>
        <taxon>Gunneridae</taxon>
        <taxon>Pentapetalae</taxon>
        <taxon>rosids</taxon>
        <taxon>fabids</taxon>
        <taxon>Rosales</taxon>
        <taxon>Rosaceae</taxon>
        <taxon>Amygdaloideae</taxon>
        <taxon>Amygdaleae</taxon>
        <taxon>Prunus</taxon>
    </lineage>
</organism>
<dbReference type="InterPro" id="IPR055314">
    <property type="entry name" value="At2g29880-like"/>
</dbReference>
<name>A0ABM0PTM9_PRUMU</name>
<dbReference type="Proteomes" id="UP000694861">
    <property type="component" value="Unplaced"/>
</dbReference>
<reference evidence="3" key="2">
    <citation type="submission" date="2025-08" db="UniProtKB">
        <authorList>
            <consortium name="RefSeq"/>
        </authorList>
    </citation>
    <scope>IDENTIFICATION</scope>
</reference>
<reference evidence="2" key="1">
    <citation type="journal article" date="2012" name="Nat. Commun.">
        <title>The genome of Prunus mume.</title>
        <authorList>
            <person name="Zhang Q."/>
            <person name="Chen W."/>
            <person name="Sun L."/>
            <person name="Zhao F."/>
            <person name="Huang B."/>
            <person name="Yang W."/>
            <person name="Tao Y."/>
            <person name="Wang J."/>
            <person name="Yuan Z."/>
            <person name="Fan G."/>
            <person name="Xing Z."/>
            <person name="Han C."/>
            <person name="Pan H."/>
            <person name="Zhong X."/>
            <person name="Shi W."/>
            <person name="Liang X."/>
            <person name="Du D."/>
            <person name="Sun F."/>
            <person name="Xu Z."/>
            <person name="Hao R."/>
            <person name="Lv T."/>
            <person name="Lv Y."/>
            <person name="Zheng Z."/>
            <person name="Sun M."/>
            <person name="Luo L."/>
            <person name="Cai M."/>
            <person name="Gao Y."/>
            <person name="Wang J."/>
            <person name="Yin Y."/>
            <person name="Xu X."/>
            <person name="Cheng T."/>
            <person name="Wang J."/>
        </authorList>
    </citation>
    <scope>NUCLEOTIDE SEQUENCE [LARGE SCALE GENOMIC DNA]</scope>
</reference>
<dbReference type="InterPro" id="IPR056253">
    <property type="entry name" value="At2g29880-like_C"/>
</dbReference>
<dbReference type="GeneID" id="103342445"/>
<gene>
    <name evidence="3" type="primary">LOC103342445</name>
</gene>
<sequence length="239" mass="27591">MVLHFKGVEVAVLQDKVHKGEVKTKDDGENVVGSVATKKVPFSKDFHKPWLAPSTMSWLPKLIKKRYSVYQSLRKINAPIDNPTTGNVWEMMWKYERTAAKKNSIGLGDDTDARTYEVGESRPTRLQDTNEAFVPSQNETSYQSLSFGNFTSSPFLDTNLEALLEKLPQRKKPKTDLMEKREKEREKTNNVWDAIKETPNLDNRARYKALGLVHKLGMKNAFLKMLPEERLEWILYNKE</sequence>
<keyword evidence="2" id="KW-1185">Reference proteome</keyword>
<dbReference type="RefSeq" id="XP_008244295.1">
    <property type="nucleotide sequence ID" value="XM_008246073.1"/>
</dbReference>
<accession>A0ABM0PTM9</accession>
<feature type="domain" description="At2g29880-like C-terminal" evidence="1">
    <location>
        <begin position="191"/>
        <end position="237"/>
    </location>
</feature>
<dbReference type="PANTHER" id="PTHR47864:SF2">
    <property type="entry name" value="MYB_SANT-LIKE DNA-BINDING DOMAIN PROTEIN"/>
    <property type="match status" value="1"/>
</dbReference>
<protein>
    <submittedName>
        <fullName evidence="3">Uncharacterized protein At2g29880-like</fullName>
    </submittedName>
</protein>
<evidence type="ECO:0000313" key="3">
    <source>
        <dbReference type="RefSeq" id="XP_008244295.1"/>
    </source>
</evidence>
<evidence type="ECO:0000313" key="2">
    <source>
        <dbReference type="Proteomes" id="UP000694861"/>
    </source>
</evidence>